<reference evidence="1 2" key="1">
    <citation type="submission" date="2016-11" db="EMBL/GenBank/DDBJ databases">
        <authorList>
            <person name="Jaros S."/>
            <person name="Januszkiewicz K."/>
            <person name="Wedrychowicz H."/>
        </authorList>
    </citation>
    <scope>NUCLEOTIDE SEQUENCE [LARGE SCALE GENOMIC DNA]</scope>
    <source>
        <strain evidence="1 2">CGMCC 1.12145</strain>
    </source>
</reference>
<dbReference type="RefSeq" id="WP_072316678.1">
    <property type="nucleotide sequence ID" value="NZ_FPJE01000006.1"/>
</dbReference>
<proteinExistence type="predicted"/>
<dbReference type="AlphaFoldDB" id="A0A1K1NTU0"/>
<dbReference type="Proteomes" id="UP000182248">
    <property type="component" value="Unassembled WGS sequence"/>
</dbReference>
<evidence type="ECO:0000313" key="1">
    <source>
        <dbReference type="EMBL" id="SFW38735.1"/>
    </source>
</evidence>
<protein>
    <recommendedName>
        <fullName evidence="3">TonB protein C-terminal</fullName>
    </recommendedName>
</protein>
<keyword evidence="2" id="KW-1185">Reference proteome</keyword>
<sequence length="140" mass="16629">MKTPFVLILVILFFSFSEDQPECGERSLPYWYNGINSRVEGENITIRRAFAELQEYTNNIYPVDGFITLRLHISKTGKLCDMEVFEIDKDYQKTSFNQGELARELQMIAIELKDWKRDKELKTYNLIRFKIKDGKIEEIF</sequence>
<gene>
    <name evidence="1" type="ORF">SAMN02927921_01446</name>
</gene>
<evidence type="ECO:0000313" key="2">
    <source>
        <dbReference type="Proteomes" id="UP000182248"/>
    </source>
</evidence>
<name>A0A1K1NTU0_9FLAO</name>
<accession>A0A1K1NTU0</accession>
<organism evidence="1 2">
    <name type="scientific">Sinomicrobium oceani</name>
    <dbReference type="NCBI Taxonomy" id="1150368"/>
    <lineage>
        <taxon>Bacteria</taxon>
        <taxon>Pseudomonadati</taxon>
        <taxon>Bacteroidota</taxon>
        <taxon>Flavobacteriia</taxon>
        <taxon>Flavobacteriales</taxon>
        <taxon>Flavobacteriaceae</taxon>
        <taxon>Sinomicrobium</taxon>
    </lineage>
</organism>
<dbReference type="OrthoDB" id="1447325at2"/>
<dbReference type="STRING" id="1150368.SAMN02927921_01446"/>
<evidence type="ECO:0008006" key="3">
    <source>
        <dbReference type="Google" id="ProtNLM"/>
    </source>
</evidence>
<dbReference type="EMBL" id="FPJE01000006">
    <property type="protein sequence ID" value="SFW38735.1"/>
    <property type="molecule type" value="Genomic_DNA"/>
</dbReference>